<name>A0ABQ3DUQ3_9HYPH</name>
<keyword evidence="2 5" id="KW-0436">Ligase</keyword>
<feature type="domain" description="AMP-dependent synthetase/ligase" evidence="3">
    <location>
        <begin position="29"/>
        <end position="383"/>
    </location>
</feature>
<organism evidence="5 6">
    <name type="scientific">Pseudovibrio japonicus</name>
    <dbReference type="NCBI Taxonomy" id="366534"/>
    <lineage>
        <taxon>Bacteria</taxon>
        <taxon>Pseudomonadati</taxon>
        <taxon>Pseudomonadota</taxon>
        <taxon>Alphaproteobacteria</taxon>
        <taxon>Hyphomicrobiales</taxon>
        <taxon>Stappiaceae</taxon>
        <taxon>Pseudovibrio</taxon>
    </lineage>
</organism>
<reference evidence="6" key="1">
    <citation type="journal article" date="2019" name="Int. J. Syst. Evol. Microbiol.">
        <title>The Global Catalogue of Microorganisms (GCM) 10K type strain sequencing project: providing services to taxonomists for standard genome sequencing and annotation.</title>
        <authorList>
            <consortium name="The Broad Institute Genomics Platform"/>
            <consortium name="The Broad Institute Genome Sequencing Center for Infectious Disease"/>
            <person name="Wu L."/>
            <person name="Ma J."/>
        </authorList>
    </citation>
    <scope>NUCLEOTIDE SEQUENCE [LARGE SCALE GENOMIC DNA]</scope>
    <source>
        <strain evidence="6">KCTC 12861</strain>
    </source>
</reference>
<dbReference type="InterPro" id="IPR025110">
    <property type="entry name" value="AMP-bd_C"/>
</dbReference>
<dbReference type="InterPro" id="IPR045851">
    <property type="entry name" value="AMP-bd_C_sf"/>
</dbReference>
<evidence type="ECO:0000313" key="6">
    <source>
        <dbReference type="Proteomes" id="UP000637980"/>
    </source>
</evidence>
<evidence type="ECO:0000313" key="5">
    <source>
        <dbReference type="EMBL" id="GHB17017.1"/>
    </source>
</evidence>
<dbReference type="PROSITE" id="PS00455">
    <property type="entry name" value="AMP_BINDING"/>
    <property type="match status" value="1"/>
</dbReference>
<dbReference type="Gene3D" id="2.30.38.10">
    <property type="entry name" value="Luciferase, Domain 3"/>
    <property type="match status" value="1"/>
</dbReference>
<dbReference type="InterPro" id="IPR020845">
    <property type="entry name" value="AMP-binding_CS"/>
</dbReference>
<dbReference type="EMBL" id="BMXE01000001">
    <property type="protein sequence ID" value="GHB17017.1"/>
    <property type="molecule type" value="Genomic_DNA"/>
</dbReference>
<evidence type="ECO:0000259" key="3">
    <source>
        <dbReference type="Pfam" id="PF00501"/>
    </source>
</evidence>
<dbReference type="RefSeq" id="WP_189434287.1">
    <property type="nucleotide sequence ID" value="NZ_BMXE01000001.1"/>
</dbReference>
<dbReference type="SUPFAM" id="SSF56801">
    <property type="entry name" value="Acetyl-CoA synthetase-like"/>
    <property type="match status" value="1"/>
</dbReference>
<evidence type="ECO:0000256" key="1">
    <source>
        <dbReference type="ARBA" id="ARBA00006432"/>
    </source>
</evidence>
<keyword evidence="6" id="KW-1185">Reference proteome</keyword>
<dbReference type="PANTHER" id="PTHR43201">
    <property type="entry name" value="ACYL-COA SYNTHETASE"/>
    <property type="match status" value="1"/>
</dbReference>
<dbReference type="GO" id="GO:0016874">
    <property type="term" value="F:ligase activity"/>
    <property type="evidence" value="ECO:0007669"/>
    <property type="project" value="UniProtKB-KW"/>
</dbReference>
<gene>
    <name evidence="5" type="ORF">GCM10007094_00520</name>
</gene>
<feature type="domain" description="AMP-binding enzyme C-terminal" evidence="4">
    <location>
        <begin position="433"/>
        <end position="505"/>
    </location>
</feature>
<dbReference type="Proteomes" id="UP000637980">
    <property type="component" value="Unassembled WGS sequence"/>
</dbReference>
<dbReference type="Gene3D" id="3.30.300.30">
    <property type="match status" value="1"/>
</dbReference>
<dbReference type="InterPro" id="IPR000873">
    <property type="entry name" value="AMP-dep_synth/lig_dom"/>
</dbReference>
<comment type="caution">
    <text evidence="5">The sequence shown here is derived from an EMBL/GenBank/DDBJ whole genome shotgun (WGS) entry which is preliminary data.</text>
</comment>
<evidence type="ECO:0000259" key="4">
    <source>
        <dbReference type="Pfam" id="PF13193"/>
    </source>
</evidence>
<accession>A0ABQ3DUQ3</accession>
<sequence length="527" mass="57817">MVVNQNSAQSGGMNFDKLVNYLGSVEMGRPLLNDLSGRTLTSKQFAMRARQFAKGLETLGVEKGSRVALLSLNSFEYAEAMVGAILADMIFVPLNIRWSAQELLYAIDHSQMNTIVYDDTFAPMVNAIKEQAGSLKHFIHIGQSDVDEGVSRYESLLEEPCELQLGRDVNTECFMSYTGGTTGFPKGVVHTHQSMLSCANILAINGTPTLPGAAMIVMPLFHLSGYGPILSRLLQNRPLVIVPMFRPDLIVAAVKTFDVTSFFMAPVMFQMLINAPEFNSEDFEDVTQISYGASPISEALLKLVQESFPKTGLTQAYGMTEAGAGVFLWPQFHSGEYARISAAGQASSPLLDVRVEDEEGNELPPNCVGELVFYTPSIMSRYYNAPEQTAAAIRNGGYRTGDVGLKDEFGVLFLKDRLKDMIITGGENVYTAEVESAISLHPDVAMVAVIGIPDETYGEAVHAVIVPREGTAPTFEDIRSHVKGRIAGYKCPRSISLVDELPLSAMNKVLKNKLREKFWENHDREIA</sequence>
<comment type="similarity">
    <text evidence="1">Belongs to the ATP-dependent AMP-binding enzyme family.</text>
</comment>
<evidence type="ECO:0000256" key="2">
    <source>
        <dbReference type="ARBA" id="ARBA00022598"/>
    </source>
</evidence>
<dbReference type="PANTHER" id="PTHR43201:SF5">
    <property type="entry name" value="MEDIUM-CHAIN ACYL-COA LIGASE ACSF2, MITOCHONDRIAL"/>
    <property type="match status" value="1"/>
</dbReference>
<dbReference type="Pfam" id="PF00501">
    <property type="entry name" value="AMP-binding"/>
    <property type="match status" value="1"/>
</dbReference>
<protein>
    <submittedName>
        <fullName evidence="5">Long-chain-fatty-acid CoA ligase</fullName>
    </submittedName>
</protein>
<dbReference type="Pfam" id="PF13193">
    <property type="entry name" value="AMP-binding_C"/>
    <property type="match status" value="1"/>
</dbReference>
<proteinExistence type="inferred from homology"/>
<dbReference type="Gene3D" id="3.40.50.980">
    <property type="match status" value="2"/>
</dbReference>